<dbReference type="Gene3D" id="2.60.40.10">
    <property type="entry name" value="Immunoglobulins"/>
    <property type="match status" value="13"/>
</dbReference>
<dbReference type="SMART" id="SM00408">
    <property type="entry name" value="IGc2"/>
    <property type="match status" value="7"/>
</dbReference>
<feature type="domain" description="Ig-like" evidence="12">
    <location>
        <begin position="587"/>
        <end position="677"/>
    </location>
</feature>
<sequence>MFKIAEVFTMFTALSFLCCLGYCYHVTVAVDRQKGPVFLQEPPHNIDFSNTTGAVIQCLAHGNPSPTVSWSVNDRIAVSDVTGLRYVRSDGALVFPPFRGEDFRQEIHDATYRCIASNSVGTIGSREVKVKGVVLQSYVVEVYKTYAVRGNTAVLECHIPDFVRKYVTVTSWLKDGSVVIYPTFTEGRYTVFPSGKLYIRQVESSDNNNWYQCQTQHRLTQKIHTSATKGQLVVTEPTIMTPKIIDIRRRVVVKQGETAELPCAARGYPVPSYLWYKHDGVQLKPIKNGVRPFLVDGILRIRSVRTEDGGRYICLVNNSLGSEQAETYLTVIEPLSVEIHPRRQVIDIGKSASFNCSILGQPISNVEWRKDQQPLEGEKKRQLVSRNVVYISSVGRDDKGMYQCFVSSDWESVQSAGELSLEEDEPSLQEKFSGQTLQPGSSLTLRCVAQGGPLPQVTWSLDGISIPDSPRLRMGDYVTQYQRVISYVNISNIQPEDGGTYSCKAGSDVGEVIHSAKINVLGPPFVRPMKNVSVVAGEIMILHCPVGGYPIDSIVWEREGVRLPYNHRQKVYPNGTLVVKDIERVRPVIDPFSFPASVHQGQRFTAICTVIKGDSPVRFTWLKDKHRLEDYLDIRVVGVGEFSSTLIFNSLRPEHHGNYTCIASNLAGSVSHTAKMIIHVPPRWKVEPRDSFVIKGHSALIDCQVDGFPHPRIRWTKSAVDTPRDYRPISSSSRLYVYENGTMAIHNAQKEDAGFYLCQASNGISPSISKVIKLSIHVAAHFTTKFRAETVSRGYNAKLKCEARGDRPISVVWMKDKHLFHPQDASRYNIKKTLHSNGITSLLIIHDTDRRDSALFTCVASNPYGSDDTNIKLIIQEPPDTPQELKVKLVTSRSVKIEWASPYSGNSPIIEYTVQWKENKNRWQDSSIANISVHGSDSMTTINDLRPMTVYDFRVRAVNSLGTSGFSEPVRVKTDEESPGGPPINVQAEPTSSQSVKVSWKPPHPEVRFGELTGYYIGYKIAGASDSFVYKTLSLNDKATVEETHLTNLRRFTKYKVVVQAFNNKGAGPPSDEVFVQTFPNDPPVSPKLNVVGSSTSNIRLSWEGNTLSNDPVSGYLLYYKSNNEEWKERSLPGNNKKYTVEGLNCGSHYQLYLLAFNSAGKSEPSELISTKTEGMAPVAPEKQSLLVTNRTSVTVLLTSWHDGGCPIESFSVSYKVHTEDSWRTVSSSISGDQKQVTIPTLIPGTRYEVKITAQNKAGSTEAEYSFVTVSTSKMFSTPIPILIGEKVPFYLDLNIILPTGVSFVVVVVVMFLVSAIVRRRSSSESSISGSSVYNCRKMQTREAVQLSSLDNQNSIKKSSASPSRTKSFTYPQPYATTQLSGSEDKKLGDVDDYSLAKDEPLYATVKRTPRPPRSEVHLYDYESSAQRLYDESHPSTSYWKGSHAFIRIEEYPSEKSLAAPPKRVAAKNPGRSPYR</sequence>
<feature type="compositionally biased region" description="Polar residues" evidence="10">
    <location>
        <begin position="988"/>
        <end position="997"/>
    </location>
</feature>
<organism evidence="14 15">
    <name type="scientific">Limulus polyphemus</name>
    <name type="common">Atlantic horseshoe crab</name>
    <dbReference type="NCBI Taxonomy" id="6850"/>
    <lineage>
        <taxon>Eukaryota</taxon>
        <taxon>Metazoa</taxon>
        <taxon>Ecdysozoa</taxon>
        <taxon>Arthropoda</taxon>
        <taxon>Chelicerata</taxon>
        <taxon>Merostomata</taxon>
        <taxon>Xiphosura</taxon>
        <taxon>Limulidae</taxon>
        <taxon>Limulus</taxon>
    </lineage>
</organism>
<feature type="domain" description="Ig-like" evidence="12">
    <location>
        <begin position="334"/>
        <end position="420"/>
    </location>
</feature>
<feature type="domain" description="Ig-like" evidence="12">
    <location>
        <begin position="780"/>
        <end position="876"/>
    </location>
</feature>
<protein>
    <submittedName>
        <fullName evidence="15">Down syndrome cell adhesion molecule homolog</fullName>
    </submittedName>
</protein>
<dbReference type="Pfam" id="PF13927">
    <property type="entry name" value="Ig_3"/>
    <property type="match status" value="3"/>
</dbReference>
<comment type="subcellular location">
    <subcellularLocation>
        <location evidence="1">Membrane</location>
        <topology evidence="1">Single-pass membrane protein</topology>
    </subcellularLocation>
</comment>
<keyword evidence="9" id="KW-0393">Immunoglobulin domain</keyword>
<feature type="compositionally biased region" description="Polar residues" evidence="10">
    <location>
        <begin position="1350"/>
        <end position="1382"/>
    </location>
</feature>
<dbReference type="InterPro" id="IPR007110">
    <property type="entry name" value="Ig-like_dom"/>
</dbReference>
<feature type="domain" description="Ig-like" evidence="12">
    <location>
        <begin position="150"/>
        <end position="235"/>
    </location>
</feature>
<dbReference type="InterPro" id="IPR013783">
    <property type="entry name" value="Ig-like_fold"/>
</dbReference>
<dbReference type="SUPFAM" id="SSF49265">
    <property type="entry name" value="Fibronectin type III"/>
    <property type="match status" value="2"/>
</dbReference>
<dbReference type="InterPro" id="IPR003599">
    <property type="entry name" value="Ig_sub"/>
</dbReference>
<dbReference type="RefSeq" id="XP_022242324.1">
    <property type="nucleotide sequence ID" value="XM_022386616.1"/>
</dbReference>
<dbReference type="InterPro" id="IPR056754">
    <property type="entry name" value="DSCAM/DSCAML_C"/>
</dbReference>
<keyword evidence="5" id="KW-0130">Cell adhesion</keyword>
<dbReference type="InterPro" id="IPR003961">
    <property type="entry name" value="FN3_dom"/>
</dbReference>
<evidence type="ECO:0000256" key="5">
    <source>
        <dbReference type="ARBA" id="ARBA00022889"/>
    </source>
</evidence>
<feature type="domain" description="Ig-like" evidence="12">
    <location>
        <begin position="682"/>
        <end position="769"/>
    </location>
</feature>
<dbReference type="Pfam" id="PF00041">
    <property type="entry name" value="fn3"/>
    <property type="match status" value="3"/>
</dbReference>
<accession>A0ABM1SFB9</accession>
<feature type="domain" description="Fibronectin type-III" evidence="13">
    <location>
        <begin position="1180"/>
        <end position="1276"/>
    </location>
</feature>
<evidence type="ECO:0000259" key="12">
    <source>
        <dbReference type="PROSITE" id="PS50835"/>
    </source>
</evidence>
<evidence type="ECO:0000256" key="11">
    <source>
        <dbReference type="SAM" id="Phobius"/>
    </source>
</evidence>
<dbReference type="InterPro" id="IPR036116">
    <property type="entry name" value="FN3_sf"/>
</dbReference>
<keyword evidence="2 11" id="KW-0812">Transmembrane</keyword>
<feature type="transmembrane region" description="Helical" evidence="11">
    <location>
        <begin position="1296"/>
        <end position="1318"/>
    </location>
</feature>
<dbReference type="PANTHER" id="PTHR10075:SF14">
    <property type="entry name" value="CELL ADHESION MOLECULE DSCAM2-RELATED"/>
    <property type="match status" value="1"/>
</dbReference>
<feature type="domain" description="Ig-like" evidence="12">
    <location>
        <begin position="36"/>
        <end position="131"/>
    </location>
</feature>
<evidence type="ECO:0000256" key="7">
    <source>
        <dbReference type="ARBA" id="ARBA00023136"/>
    </source>
</evidence>
<feature type="domain" description="Ig-like" evidence="12">
    <location>
        <begin position="426"/>
        <end position="519"/>
    </location>
</feature>
<proteinExistence type="predicted"/>
<dbReference type="InterPro" id="IPR036179">
    <property type="entry name" value="Ig-like_dom_sf"/>
</dbReference>
<dbReference type="PROSITE" id="PS50853">
    <property type="entry name" value="FN3"/>
    <property type="match status" value="4"/>
</dbReference>
<feature type="domain" description="Ig-like" evidence="12">
    <location>
        <begin position="242"/>
        <end position="330"/>
    </location>
</feature>
<dbReference type="Pfam" id="PF07679">
    <property type="entry name" value="I-set"/>
    <property type="match status" value="3"/>
</dbReference>
<keyword evidence="6 11" id="KW-1133">Transmembrane helix</keyword>
<evidence type="ECO:0000313" key="15">
    <source>
        <dbReference type="RefSeq" id="XP_022242324.1"/>
    </source>
</evidence>
<dbReference type="SMART" id="SM00409">
    <property type="entry name" value="IG"/>
    <property type="match status" value="8"/>
</dbReference>
<feature type="region of interest" description="Disordered" evidence="10">
    <location>
        <begin position="1350"/>
        <end position="1388"/>
    </location>
</feature>
<dbReference type="CDD" id="cd00063">
    <property type="entry name" value="FN3"/>
    <property type="match status" value="4"/>
</dbReference>
<name>A0ABM1SFB9_LIMPO</name>
<dbReference type="PROSITE" id="PS50835">
    <property type="entry name" value="IG_LIKE"/>
    <property type="match status" value="9"/>
</dbReference>
<reference evidence="15" key="1">
    <citation type="submission" date="2025-08" db="UniProtKB">
        <authorList>
            <consortium name="RefSeq"/>
        </authorList>
    </citation>
    <scope>IDENTIFICATION</scope>
    <source>
        <tissue evidence="15">Muscle</tissue>
    </source>
</reference>
<dbReference type="Pfam" id="PF25059">
    <property type="entry name" value="FN3_DSCAM-DSCAML_C"/>
    <property type="match status" value="1"/>
</dbReference>
<dbReference type="InterPro" id="IPR013098">
    <property type="entry name" value="Ig_I-set"/>
</dbReference>
<evidence type="ECO:0000256" key="6">
    <source>
        <dbReference type="ARBA" id="ARBA00022989"/>
    </source>
</evidence>
<dbReference type="Proteomes" id="UP000694941">
    <property type="component" value="Unplaced"/>
</dbReference>
<dbReference type="SUPFAM" id="SSF48726">
    <property type="entry name" value="Immunoglobulin"/>
    <property type="match status" value="9"/>
</dbReference>
<feature type="domain" description="Fibronectin type-III" evidence="13">
    <location>
        <begin position="881"/>
        <end position="977"/>
    </location>
</feature>
<feature type="region of interest" description="Disordered" evidence="10">
    <location>
        <begin position="968"/>
        <end position="1000"/>
    </location>
</feature>
<evidence type="ECO:0000256" key="2">
    <source>
        <dbReference type="ARBA" id="ARBA00022692"/>
    </source>
</evidence>
<evidence type="ECO:0000256" key="3">
    <source>
        <dbReference type="ARBA" id="ARBA00022729"/>
    </source>
</evidence>
<feature type="domain" description="Fibronectin type-III" evidence="13">
    <location>
        <begin position="1083"/>
        <end position="1176"/>
    </location>
</feature>
<keyword evidence="3" id="KW-0732">Signal</keyword>
<gene>
    <name evidence="15" type="primary">LOC106460021</name>
</gene>
<dbReference type="GeneID" id="106460021"/>
<keyword evidence="7 11" id="KW-0472">Membrane</keyword>
<evidence type="ECO:0000256" key="4">
    <source>
        <dbReference type="ARBA" id="ARBA00022737"/>
    </source>
</evidence>
<evidence type="ECO:0000256" key="10">
    <source>
        <dbReference type="SAM" id="MobiDB-lite"/>
    </source>
</evidence>
<evidence type="ECO:0000313" key="14">
    <source>
        <dbReference type="Proteomes" id="UP000694941"/>
    </source>
</evidence>
<dbReference type="InterPro" id="IPR003598">
    <property type="entry name" value="Ig_sub2"/>
</dbReference>
<keyword evidence="14" id="KW-1185">Reference proteome</keyword>
<dbReference type="CDD" id="cd20956">
    <property type="entry name" value="IgI_4_Dscam"/>
    <property type="match status" value="1"/>
</dbReference>
<keyword evidence="4" id="KW-0677">Repeat</keyword>
<dbReference type="SMART" id="SM00060">
    <property type="entry name" value="FN3"/>
    <property type="match status" value="4"/>
</dbReference>
<evidence type="ECO:0000259" key="13">
    <source>
        <dbReference type="PROSITE" id="PS50853"/>
    </source>
</evidence>
<evidence type="ECO:0000256" key="1">
    <source>
        <dbReference type="ARBA" id="ARBA00004167"/>
    </source>
</evidence>
<keyword evidence="8" id="KW-1015">Disulfide bond</keyword>
<feature type="domain" description="Fibronectin type-III" evidence="13">
    <location>
        <begin position="982"/>
        <end position="1081"/>
    </location>
</feature>
<feature type="domain" description="Ig-like" evidence="12">
    <location>
        <begin position="523"/>
        <end position="583"/>
    </location>
</feature>
<evidence type="ECO:0000256" key="8">
    <source>
        <dbReference type="ARBA" id="ARBA00023157"/>
    </source>
</evidence>
<dbReference type="PANTHER" id="PTHR10075">
    <property type="entry name" value="BASIGIN RELATED"/>
    <property type="match status" value="1"/>
</dbReference>
<feature type="region of interest" description="Disordered" evidence="10">
    <location>
        <begin position="1457"/>
        <end position="1476"/>
    </location>
</feature>
<evidence type="ECO:0000256" key="9">
    <source>
        <dbReference type="ARBA" id="ARBA00023319"/>
    </source>
</evidence>